<dbReference type="STRING" id="1440053.GCA_000718095_01335"/>
<evidence type="ECO:0008006" key="3">
    <source>
        <dbReference type="Google" id="ProtNLM"/>
    </source>
</evidence>
<evidence type="ECO:0000313" key="2">
    <source>
        <dbReference type="Proteomes" id="UP000245992"/>
    </source>
</evidence>
<proteinExistence type="predicted"/>
<comment type="caution">
    <text evidence="1">The sequence shown here is derived from an EMBL/GenBank/DDBJ whole genome shotgun (WGS) entry which is preliminary data.</text>
</comment>
<gene>
    <name evidence="1" type="ORF">Y717_12230</name>
</gene>
<accession>A0A2T7SNM5</accession>
<protein>
    <recommendedName>
        <fullName evidence="3">Arginase</fullName>
    </recommendedName>
</protein>
<evidence type="ECO:0000313" key="1">
    <source>
        <dbReference type="EMBL" id="PVE04416.1"/>
    </source>
</evidence>
<keyword evidence="2" id="KW-1185">Reference proteome</keyword>
<sequence length="81" mass="8319">MRNIVVIDAPSNLGLRPPAPGVALMPDELAVLPRALVRSERCVGLNVTLYDPDLDPDGTAGALLADLVVGAFMDEGPPAAG</sequence>
<name>A0A2T7SNM5_9ACTN</name>
<dbReference type="Proteomes" id="UP000245992">
    <property type="component" value="Unassembled WGS sequence"/>
</dbReference>
<reference evidence="1 2" key="1">
    <citation type="submission" date="2013-12" db="EMBL/GenBank/DDBJ databases">
        <title>Annotated genome of Streptomyces scopuliridis.</title>
        <authorList>
            <person name="Olson J.B."/>
        </authorList>
    </citation>
    <scope>NUCLEOTIDE SEQUENCE [LARGE SCALE GENOMIC DNA]</scope>
    <source>
        <strain evidence="1 2">RB72</strain>
    </source>
</reference>
<organism evidence="1 2">
    <name type="scientific">Streptomyces scopuliridis RB72</name>
    <dbReference type="NCBI Taxonomy" id="1440053"/>
    <lineage>
        <taxon>Bacteria</taxon>
        <taxon>Bacillati</taxon>
        <taxon>Actinomycetota</taxon>
        <taxon>Actinomycetes</taxon>
        <taxon>Kitasatosporales</taxon>
        <taxon>Streptomycetaceae</taxon>
        <taxon>Streptomyces</taxon>
    </lineage>
</organism>
<dbReference type="AlphaFoldDB" id="A0A2T7SNM5"/>
<dbReference type="EMBL" id="AZSP01000390">
    <property type="protein sequence ID" value="PVE04416.1"/>
    <property type="molecule type" value="Genomic_DNA"/>
</dbReference>